<name>A0ABS6S1U5_9BACT</name>
<sequence length="198" mass="22528">MTRSLQPQRVADLFLARRTKTAGEVRFIKDRGGDDKQWGWPAPGPSKRDIGADFKFDPKKLEPLAGCLRSTLMALGHTQSAYNGFTRIKSATVSPDGSLGGRGYIQKIADMRKAFMNVSEALSSLSDTLYDELHAPHWNPVQDEQDPREREQVQEIMEDVETIRKDPEEWAEEEEEDMDAEHGKVARRVTARYLQRSH</sequence>
<reference evidence="2 3" key="1">
    <citation type="journal article" date="2020" name="J Geophys Res Biogeosci">
        <title>Magnetotaxis as an Adaptation to Enable Bacterial Shuttling of Microbial Sulfur and Sulfur Cycling Across Aquatic Oxic#Anoxic Interfaces.</title>
        <authorList>
            <person name="Li J."/>
            <person name="Liu P."/>
            <person name="Wang J."/>
            <person name="Roberts A.P."/>
            <person name="Pan Y."/>
        </authorList>
    </citation>
    <scope>NUCLEOTIDE SEQUENCE [LARGE SCALE GENOMIC DNA]</scope>
    <source>
        <strain evidence="2 3">MYR-1_YQ</strain>
    </source>
</reference>
<dbReference type="EMBL" id="JABXWD010000352">
    <property type="protein sequence ID" value="MBV6342827.1"/>
    <property type="molecule type" value="Genomic_DNA"/>
</dbReference>
<gene>
    <name evidence="2" type="ORF">HWQ67_14670</name>
</gene>
<accession>A0ABS6S1U5</accession>
<organism evidence="2 3">
    <name type="scientific">Candidatus Magnetobacterium casense</name>
    <dbReference type="NCBI Taxonomy" id="1455061"/>
    <lineage>
        <taxon>Bacteria</taxon>
        <taxon>Pseudomonadati</taxon>
        <taxon>Nitrospirota</taxon>
        <taxon>Thermodesulfovibrionia</taxon>
        <taxon>Thermodesulfovibrionales</taxon>
        <taxon>Candidatus Magnetobacteriaceae</taxon>
        <taxon>Candidatus Magnetobacterium</taxon>
    </lineage>
</organism>
<feature type="region of interest" description="Disordered" evidence="1">
    <location>
        <begin position="159"/>
        <end position="185"/>
    </location>
</feature>
<keyword evidence="3" id="KW-1185">Reference proteome</keyword>
<feature type="compositionally biased region" description="Acidic residues" evidence="1">
    <location>
        <begin position="169"/>
        <end position="179"/>
    </location>
</feature>
<comment type="caution">
    <text evidence="2">The sequence shown here is derived from an EMBL/GenBank/DDBJ whole genome shotgun (WGS) entry which is preliminary data.</text>
</comment>
<protein>
    <submittedName>
        <fullName evidence="2">Uncharacterized protein</fullName>
    </submittedName>
</protein>
<dbReference type="RefSeq" id="WP_218253440.1">
    <property type="nucleotide sequence ID" value="NZ_JABXWD010000352.1"/>
</dbReference>
<evidence type="ECO:0000256" key="1">
    <source>
        <dbReference type="SAM" id="MobiDB-lite"/>
    </source>
</evidence>
<evidence type="ECO:0000313" key="2">
    <source>
        <dbReference type="EMBL" id="MBV6342827.1"/>
    </source>
</evidence>
<proteinExistence type="predicted"/>
<dbReference type="Proteomes" id="UP001196980">
    <property type="component" value="Unassembled WGS sequence"/>
</dbReference>
<evidence type="ECO:0000313" key="3">
    <source>
        <dbReference type="Proteomes" id="UP001196980"/>
    </source>
</evidence>